<feature type="transmembrane region" description="Helical" evidence="4">
    <location>
        <begin position="487"/>
        <end position="510"/>
    </location>
</feature>
<feature type="transmembrane region" description="Helical" evidence="4">
    <location>
        <begin position="378"/>
        <end position="408"/>
    </location>
</feature>
<dbReference type="PRINTS" id="PR01410">
    <property type="entry name" value="CCBIOGENESIS"/>
</dbReference>
<feature type="transmembrane region" description="Helical" evidence="4">
    <location>
        <begin position="428"/>
        <end position="448"/>
    </location>
</feature>
<feature type="transmembrane region" description="Helical" evidence="4">
    <location>
        <begin position="460"/>
        <end position="481"/>
    </location>
</feature>
<feature type="transmembrane region" description="Helical" evidence="4">
    <location>
        <begin position="522"/>
        <end position="540"/>
    </location>
</feature>
<evidence type="ECO:0000256" key="4">
    <source>
        <dbReference type="SAM" id="Phobius"/>
    </source>
</evidence>
<feature type="transmembrane region" description="Helical" evidence="4">
    <location>
        <begin position="815"/>
        <end position="835"/>
    </location>
</feature>
<feature type="transmembrane region" description="Helical" evidence="4">
    <location>
        <begin position="298"/>
        <end position="317"/>
    </location>
</feature>
<feature type="domain" description="Cytochrome c assembly protein" evidence="5">
    <location>
        <begin position="102"/>
        <end position="321"/>
    </location>
</feature>
<protein>
    <submittedName>
        <fullName evidence="6">Cytochrome C biogenesis protein</fullName>
    </submittedName>
</protein>
<dbReference type="InterPro" id="IPR002541">
    <property type="entry name" value="Cyt_c_assembly"/>
</dbReference>
<keyword evidence="4" id="KW-1133">Transmembrane helix</keyword>
<feature type="transmembrane region" description="Helical" evidence="4">
    <location>
        <begin position="275"/>
        <end position="291"/>
    </location>
</feature>
<dbReference type="GO" id="GO:0020037">
    <property type="term" value="F:heme binding"/>
    <property type="evidence" value="ECO:0007669"/>
    <property type="project" value="InterPro"/>
</dbReference>
<feature type="transmembrane region" description="Helical" evidence="4">
    <location>
        <begin position="337"/>
        <end position="358"/>
    </location>
</feature>
<dbReference type="PANTHER" id="PTHR43653">
    <property type="entry name" value="CYTOCHROME C ASSEMBLY PROTEIN-RELATED"/>
    <property type="match status" value="1"/>
</dbReference>
<dbReference type="EMBL" id="RWIS01000007">
    <property type="protein sequence ID" value="RSK32341.1"/>
    <property type="molecule type" value="Genomic_DNA"/>
</dbReference>
<dbReference type="InterPro" id="IPR003567">
    <property type="entry name" value="Cyt_c_biogenesis"/>
</dbReference>
<dbReference type="GO" id="GO:0016020">
    <property type="term" value="C:membrane"/>
    <property type="evidence" value="ECO:0007669"/>
    <property type="project" value="InterPro"/>
</dbReference>
<evidence type="ECO:0000313" key="6">
    <source>
        <dbReference type="EMBL" id="RSK32341.1"/>
    </source>
</evidence>
<dbReference type="Proteomes" id="UP000280066">
    <property type="component" value="Unassembled WGS sequence"/>
</dbReference>
<keyword evidence="7" id="KW-1185">Reference proteome</keyword>
<reference evidence="6 7" key="1">
    <citation type="submission" date="2018-12" db="EMBL/GenBank/DDBJ databases">
        <authorList>
            <person name="Feng G."/>
            <person name="Zhu H."/>
        </authorList>
    </citation>
    <scope>NUCLEOTIDE SEQUENCE [LARGE SCALE GENOMIC DNA]</scope>
    <source>
        <strain evidence="6 7">9PBR-2</strain>
    </source>
</reference>
<evidence type="ECO:0000259" key="5">
    <source>
        <dbReference type="Pfam" id="PF01578"/>
    </source>
</evidence>
<dbReference type="OrthoDB" id="9761451at2"/>
<dbReference type="AlphaFoldDB" id="A0A3R9MII5"/>
<comment type="caution">
    <text evidence="6">The sequence shown here is derived from an EMBL/GenBank/DDBJ whole genome shotgun (WGS) entry which is preliminary data.</text>
</comment>
<name>A0A3R9MII5_9BACT</name>
<dbReference type="Pfam" id="PF01578">
    <property type="entry name" value="Cytochrom_C_asm"/>
    <property type="match status" value="1"/>
</dbReference>
<proteinExistence type="inferred from homology"/>
<gene>
    <name evidence="6" type="ORF">EI290_11445</name>
</gene>
<evidence type="ECO:0000313" key="7">
    <source>
        <dbReference type="Proteomes" id="UP000280066"/>
    </source>
</evidence>
<feature type="region of interest" description="Disordered" evidence="3">
    <location>
        <begin position="845"/>
        <end position="864"/>
    </location>
</feature>
<dbReference type="PANTHER" id="PTHR43653:SF1">
    <property type="entry name" value="CYTOCHROME C-TYPE BIOGENESIS PROTEIN CCMF"/>
    <property type="match status" value="1"/>
</dbReference>
<feature type="compositionally biased region" description="Basic residues" evidence="3">
    <location>
        <begin position="855"/>
        <end position="864"/>
    </location>
</feature>
<dbReference type="GO" id="GO:0015232">
    <property type="term" value="F:heme transmembrane transporter activity"/>
    <property type="evidence" value="ECO:0007669"/>
    <property type="project" value="InterPro"/>
</dbReference>
<evidence type="ECO:0000256" key="1">
    <source>
        <dbReference type="ARBA" id="ARBA00009186"/>
    </source>
</evidence>
<sequence>MLNTLIGDVGHLSVIVAFVAATVAAYSYYKAAQGRTLGDTDAGWLRLGRGAFLVHSLAVVAVIVCLFGIIHGHRYEYYYAWSHSSNHLPVYYMISCFWEGQEGSFLLWIFWHVCIGLVLMRYGRRWEAPVMAIFAGVQLFLTSMILGVVLGSLKIGSSPFILLRDFMPDLPVWKTNPGFVPKDGTGLNALLQNYWMVIHPPTLFLGFALTLVPFAYAVAGLWKGEYTKWVRPAMRWTLWGGMVLGVGIVMGAYWAYETLNFGGYWNWDPVENAVYIPWLVLVASLHGLVLWQRSRTALRTSFVLVIATFLLILYATFLTRSGVLGNASVHSFTDLGLSGQLIIYLAAFVVLSIGLLVWRWKQIPVSEKELTTYNPELWVFVGATVLCLGAFQVLFTTSIPVYNAFLGFIGIKSNLALPADQIAHYTKFQLWMGVGVAFFSGLAQVMWWQKNDKSSLTNTLTVPGILTLLIAALVILLVQYYGHKMDLVYIVLLTTALFGVLANLSMVFTLMKRKVSLSGGGIAHIGIALMLLGVLASAGYSNIISQNVSGLLYSREFDQTTNQDNVLLWRNDPAPMGKYDVRYTGQFWDVPGVPGYVDKQLLYRTADEYKTLARADIKRGEKVYYKAGDTVEINPENTYYRVEYKDRKSGDSFTLYPRAQVNEEMGGLLASPDIQKFADHDIYSHISAVPPVDKEKDWSEVKEHVLSVGDTIFLNDYFAVFRAVEPAHQTAGLGLKKGDLAIQGDFLVYGEKKQYHVHPVFVVRNRMIGRVPDEIEDLGLRLSFLNVDPQKGKFTFGVSTTQKDYIILKAVEKPFINLLWSGTLLMAVGFGMALYKRRRETEGSEVAPVASAQPQRHRKPQQVA</sequence>
<keyword evidence="4" id="KW-0472">Membrane</keyword>
<feature type="transmembrane region" description="Helical" evidence="4">
    <location>
        <begin position="50"/>
        <end position="70"/>
    </location>
</feature>
<organism evidence="6 7">
    <name type="scientific">Hymenobacter metallilatus</name>
    <dbReference type="NCBI Taxonomy" id="2493666"/>
    <lineage>
        <taxon>Bacteria</taxon>
        <taxon>Pseudomonadati</taxon>
        <taxon>Bacteroidota</taxon>
        <taxon>Cytophagia</taxon>
        <taxon>Cytophagales</taxon>
        <taxon>Hymenobacteraceae</taxon>
        <taxon>Hymenobacter</taxon>
    </lineage>
</organism>
<accession>A0A3R9MII5</accession>
<dbReference type="RefSeq" id="WP_125430082.1">
    <property type="nucleotide sequence ID" value="NZ_RWIS01000007.1"/>
</dbReference>
<comment type="similarity">
    <text evidence="1">Belongs to the CcmF/CycK/Ccl1/NrfE/CcsA family.</text>
</comment>
<feature type="transmembrane region" description="Helical" evidence="4">
    <location>
        <begin position="105"/>
        <end position="123"/>
    </location>
</feature>
<feature type="transmembrane region" description="Helical" evidence="4">
    <location>
        <begin position="236"/>
        <end position="255"/>
    </location>
</feature>
<evidence type="ECO:0000256" key="3">
    <source>
        <dbReference type="SAM" id="MobiDB-lite"/>
    </source>
</evidence>
<keyword evidence="4" id="KW-0812">Transmembrane</keyword>
<keyword evidence="2" id="KW-0201">Cytochrome c-type biogenesis</keyword>
<feature type="transmembrane region" description="Helical" evidence="4">
    <location>
        <begin position="12"/>
        <end position="29"/>
    </location>
</feature>
<feature type="transmembrane region" description="Helical" evidence="4">
    <location>
        <begin position="203"/>
        <end position="224"/>
    </location>
</feature>
<feature type="transmembrane region" description="Helical" evidence="4">
    <location>
        <begin position="130"/>
        <end position="153"/>
    </location>
</feature>
<evidence type="ECO:0000256" key="2">
    <source>
        <dbReference type="ARBA" id="ARBA00022748"/>
    </source>
</evidence>
<dbReference type="GO" id="GO:0017004">
    <property type="term" value="P:cytochrome complex assembly"/>
    <property type="evidence" value="ECO:0007669"/>
    <property type="project" value="UniProtKB-KW"/>
</dbReference>